<evidence type="ECO:0000259" key="6">
    <source>
        <dbReference type="PROSITE" id="PS50048"/>
    </source>
</evidence>
<keyword evidence="1" id="KW-0805">Transcription regulation</keyword>
<gene>
    <name evidence="7" type="ORF">N7460_013879</name>
</gene>
<accession>A0AAD6N340</accession>
<evidence type="ECO:0000313" key="8">
    <source>
        <dbReference type="Proteomes" id="UP001219568"/>
    </source>
</evidence>
<dbReference type="GO" id="GO:0008270">
    <property type="term" value="F:zinc ion binding"/>
    <property type="evidence" value="ECO:0007669"/>
    <property type="project" value="InterPro"/>
</dbReference>
<reference evidence="7" key="2">
    <citation type="submission" date="2023-01" db="EMBL/GenBank/DDBJ databases">
        <authorList>
            <person name="Petersen C."/>
        </authorList>
    </citation>
    <scope>NUCLEOTIDE SEQUENCE</scope>
    <source>
        <strain evidence="7">IBT 15450</strain>
    </source>
</reference>
<comment type="caution">
    <text evidence="7">The sequence shown here is derived from an EMBL/GenBank/DDBJ whole genome shotgun (WGS) entry which is preliminary data.</text>
</comment>
<organism evidence="7 8">
    <name type="scientific">Penicillium canescens</name>
    <dbReference type="NCBI Taxonomy" id="5083"/>
    <lineage>
        <taxon>Eukaryota</taxon>
        <taxon>Fungi</taxon>
        <taxon>Dikarya</taxon>
        <taxon>Ascomycota</taxon>
        <taxon>Pezizomycotina</taxon>
        <taxon>Eurotiomycetes</taxon>
        <taxon>Eurotiomycetidae</taxon>
        <taxon>Eurotiales</taxon>
        <taxon>Aspergillaceae</taxon>
        <taxon>Penicillium</taxon>
    </lineage>
</organism>
<dbReference type="Pfam" id="PF00172">
    <property type="entry name" value="Zn_clus"/>
    <property type="match status" value="1"/>
</dbReference>
<evidence type="ECO:0000256" key="3">
    <source>
        <dbReference type="ARBA" id="ARBA00023163"/>
    </source>
</evidence>
<protein>
    <recommendedName>
        <fullName evidence="6">Zn(2)-C6 fungal-type domain-containing protein</fullName>
    </recommendedName>
</protein>
<feature type="domain" description="Zn(2)-C6 fungal-type" evidence="6">
    <location>
        <begin position="8"/>
        <end position="38"/>
    </location>
</feature>
<dbReference type="GO" id="GO:0000981">
    <property type="term" value="F:DNA-binding transcription factor activity, RNA polymerase II-specific"/>
    <property type="evidence" value="ECO:0007669"/>
    <property type="project" value="InterPro"/>
</dbReference>
<dbReference type="GO" id="GO:0003677">
    <property type="term" value="F:DNA binding"/>
    <property type="evidence" value="ECO:0007669"/>
    <property type="project" value="UniProtKB-KW"/>
</dbReference>
<name>A0AAD6N340_PENCN</name>
<dbReference type="CDD" id="cd00067">
    <property type="entry name" value="GAL4"/>
    <property type="match status" value="1"/>
</dbReference>
<dbReference type="PROSITE" id="PS50048">
    <property type="entry name" value="ZN2_CY6_FUNGAL_2"/>
    <property type="match status" value="1"/>
</dbReference>
<keyword evidence="4" id="KW-0539">Nucleus</keyword>
<evidence type="ECO:0000256" key="1">
    <source>
        <dbReference type="ARBA" id="ARBA00023015"/>
    </source>
</evidence>
<keyword evidence="3" id="KW-0804">Transcription</keyword>
<dbReference type="InterPro" id="IPR001138">
    <property type="entry name" value="Zn2Cys6_DnaBD"/>
</dbReference>
<dbReference type="AlphaFoldDB" id="A0AAD6N340"/>
<dbReference type="SUPFAM" id="SSF57701">
    <property type="entry name" value="Zn2/Cys6 DNA-binding domain"/>
    <property type="match status" value="1"/>
</dbReference>
<evidence type="ECO:0000313" key="7">
    <source>
        <dbReference type="EMBL" id="KAJ6023484.1"/>
    </source>
</evidence>
<feature type="region of interest" description="Disordered" evidence="5">
    <location>
        <begin position="38"/>
        <end position="83"/>
    </location>
</feature>
<keyword evidence="2" id="KW-0238">DNA-binding</keyword>
<evidence type="ECO:0000256" key="4">
    <source>
        <dbReference type="ARBA" id="ARBA00023242"/>
    </source>
</evidence>
<dbReference type="InterPro" id="IPR036864">
    <property type="entry name" value="Zn2-C6_fun-type_DNA-bd_sf"/>
</dbReference>
<evidence type="ECO:0000256" key="2">
    <source>
        <dbReference type="ARBA" id="ARBA00023125"/>
    </source>
</evidence>
<dbReference type="Gene3D" id="4.10.240.10">
    <property type="entry name" value="Zn(2)-C6 fungal-type DNA-binding domain"/>
    <property type="match status" value="1"/>
</dbReference>
<keyword evidence="8" id="KW-1185">Reference proteome</keyword>
<dbReference type="EMBL" id="JAQJZL010000016">
    <property type="protein sequence ID" value="KAJ6023484.1"/>
    <property type="molecule type" value="Genomic_DNA"/>
</dbReference>
<sequence>MNSRQRNSCEACRARKLRCSGEKSGCSRCRGLSMACRFKDKGVPGRPRKRVRQEHQDGPSPNGDQRTESPSSSSLSPHIPRPAVSPQQAVNLLMGADDFQSLPYEMSGNCGFDSFHWEMLENGNIFSTPLESWQTLQQNEISDPEIPIALGAYASPVSLSQSCKCDEEVSDIVRNLSRANISHDILHMLRTGLSLADRILTCLICYDVSKPPRLTVQNVLLVGQLMFGVTAGYQKYLRWLKEYCSELSMRNETEAVSLGTGLGLSSGPILQINGEKFHELVIHGLQTDAKRLLALGEKFALRQRNRHLVGHETCPGLEGGCRKKEDALNYDPLDLCPQDPVARKLVPCFRIVEEVRGMIKHVAEALV</sequence>
<reference evidence="7" key="1">
    <citation type="journal article" date="2023" name="IMA Fungus">
        <title>Comparative genomic study of the Penicillium genus elucidates a diverse pangenome and 15 lateral gene transfer events.</title>
        <authorList>
            <person name="Petersen C."/>
            <person name="Sorensen T."/>
            <person name="Nielsen M.R."/>
            <person name="Sondergaard T.E."/>
            <person name="Sorensen J.L."/>
            <person name="Fitzpatrick D.A."/>
            <person name="Frisvad J.C."/>
            <person name="Nielsen K.L."/>
        </authorList>
    </citation>
    <scope>NUCLEOTIDE SEQUENCE</scope>
    <source>
        <strain evidence="7">IBT 15450</strain>
    </source>
</reference>
<evidence type="ECO:0000256" key="5">
    <source>
        <dbReference type="SAM" id="MobiDB-lite"/>
    </source>
</evidence>
<proteinExistence type="predicted"/>
<dbReference type="PROSITE" id="PS00463">
    <property type="entry name" value="ZN2_CY6_FUNGAL_1"/>
    <property type="match status" value="1"/>
</dbReference>
<dbReference type="Proteomes" id="UP001219568">
    <property type="component" value="Unassembled WGS sequence"/>
</dbReference>
<dbReference type="SMART" id="SM00066">
    <property type="entry name" value="GAL4"/>
    <property type="match status" value="1"/>
</dbReference>